<comment type="caution">
    <text evidence="1">The sequence shown here is derived from an EMBL/GenBank/DDBJ whole genome shotgun (WGS) entry which is preliminary data.</text>
</comment>
<proteinExistence type="predicted"/>
<name>A0A0N0Y133_9ACTN</name>
<dbReference type="AlphaFoldDB" id="A0A0N0Y133"/>
<reference evidence="2" key="1">
    <citation type="submission" date="2015-07" db="EMBL/GenBank/DDBJ databases">
        <authorList>
            <person name="Ju K.-S."/>
            <person name="Doroghazi J.R."/>
            <person name="Metcalf W.W."/>
        </authorList>
    </citation>
    <scope>NUCLEOTIDE SEQUENCE [LARGE SCALE GENOMIC DNA]</scope>
    <source>
        <strain evidence="2">NRRL ISP-5002</strain>
    </source>
</reference>
<organism evidence="1 2">
    <name type="scientific">Streptomyces chattanoogensis</name>
    <dbReference type="NCBI Taxonomy" id="66876"/>
    <lineage>
        <taxon>Bacteria</taxon>
        <taxon>Bacillati</taxon>
        <taxon>Actinomycetota</taxon>
        <taxon>Actinomycetes</taxon>
        <taxon>Kitasatosporales</taxon>
        <taxon>Streptomycetaceae</taxon>
        <taxon>Streptomyces</taxon>
    </lineage>
</organism>
<protein>
    <recommendedName>
        <fullName evidence="3">PE domain-containing protein</fullName>
    </recommendedName>
</protein>
<evidence type="ECO:0008006" key="3">
    <source>
        <dbReference type="Google" id="ProtNLM"/>
    </source>
</evidence>
<gene>
    <name evidence="1" type="ORF">ADL29_04595</name>
</gene>
<keyword evidence="2" id="KW-1185">Reference proteome</keyword>
<evidence type="ECO:0000313" key="1">
    <source>
        <dbReference type="EMBL" id="KPC66234.1"/>
    </source>
</evidence>
<dbReference type="EMBL" id="LGKG01000013">
    <property type="protein sequence ID" value="KPC66234.1"/>
    <property type="molecule type" value="Genomic_DNA"/>
</dbReference>
<dbReference type="Proteomes" id="UP000037982">
    <property type="component" value="Unassembled WGS sequence"/>
</dbReference>
<dbReference type="PATRIC" id="fig|66876.3.peg.1016"/>
<evidence type="ECO:0000313" key="2">
    <source>
        <dbReference type="Proteomes" id="UP000037982"/>
    </source>
</evidence>
<sequence length="102" mass="11505">MAKEEYRVDLDALDQVVRELNEILRDMGGPRQKAENNTYLAPGDLGSGFSEQAELYAAHDKMVDHLKHDVIGPLEKLIDDFGQKTKKVKESYDDAEAENAVR</sequence>
<accession>A0A0N0Y133</accession>